<dbReference type="EMBL" id="FNAC01000047">
    <property type="protein sequence ID" value="SDD68972.1"/>
    <property type="molecule type" value="Genomic_DNA"/>
</dbReference>
<proteinExistence type="predicted"/>
<protein>
    <submittedName>
        <fullName evidence="2">Uncharacterized protein</fullName>
    </submittedName>
</protein>
<accession>A0A1G6WSW0</accession>
<organism evidence="2 3">
    <name type="scientific">Algoriphagus faecimaris</name>
    <dbReference type="NCBI Taxonomy" id="686796"/>
    <lineage>
        <taxon>Bacteria</taxon>
        <taxon>Pseudomonadati</taxon>
        <taxon>Bacteroidota</taxon>
        <taxon>Cytophagia</taxon>
        <taxon>Cytophagales</taxon>
        <taxon>Cyclobacteriaceae</taxon>
        <taxon>Algoriphagus</taxon>
    </lineage>
</organism>
<name>A0A1G6WSW0_9BACT</name>
<feature type="compositionally biased region" description="Basic and acidic residues" evidence="1">
    <location>
        <begin position="81"/>
        <end position="98"/>
    </location>
</feature>
<dbReference type="RefSeq" id="WP_087941046.1">
    <property type="nucleotide sequence ID" value="NZ_FNAC01000047.1"/>
</dbReference>
<keyword evidence="3" id="KW-1185">Reference proteome</keyword>
<feature type="region of interest" description="Disordered" evidence="1">
    <location>
        <begin position="28"/>
        <end position="98"/>
    </location>
</feature>
<feature type="compositionally biased region" description="Basic and acidic residues" evidence="1">
    <location>
        <begin position="49"/>
        <end position="62"/>
    </location>
</feature>
<dbReference type="STRING" id="686796.SAMN04488104_104723"/>
<dbReference type="OrthoDB" id="840081at2"/>
<gene>
    <name evidence="2" type="ORF">SAMN04488104_104723</name>
</gene>
<dbReference type="Proteomes" id="UP000199060">
    <property type="component" value="Unassembled WGS sequence"/>
</dbReference>
<evidence type="ECO:0000256" key="1">
    <source>
        <dbReference type="SAM" id="MobiDB-lite"/>
    </source>
</evidence>
<reference evidence="3" key="1">
    <citation type="submission" date="2016-10" db="EMBL/GenBank/DDBJ databases">
        <authorList>
            <person name="Varghese N."/>
            <person name="Submissions S."/>
        </authorList>
    </citation>
    <scope>NUCLEOTIDE SEQUENCE [LARGE SCALE GENOMIC DNA]</scope>
    <source>
        <strain evidence="3">DSM 23095</strain>
    </source>
</reference>
<evidence type="ECO:0000313" key="2">
    <source>
        <dbReference type="EMBL" id="SDD68972.1"/>
    </source>
</evidence>
<evidence type="ECO:0000313" key="3">
    <source>
        <dbReference type="Proteomes" id="UP000199060"/>
    </source>
</evidence>
<sequence>MDLGNIVYIVAVLAYFIYQATRKKKLPEEDLDMPEGGQKPPKQEVSFEDLLREIRGEQEQQPKPKPKSAPKAEPKPVFQSRYEEQMAEKESKPTTRYKTLEEMDNEIQYYEGAFQNIDPTTQSSSKGIPDIQTVVAEPEAKRSSKRNSKYAALLKDPTSVKEALVLKEILTRKHF</sequence>
<dbReference type="AlphaFoldDB" id="A0A1G6WSW0"/>